<feature type="region of interest" description="Disordered" evidence="1">
    <location>
        <begin position="1"/>
        <end position="55"/>
    </location>
</feature>
<dbReference type="EMBL" id="FCOF02000059">
    <property type="protein sequence ID" value="SAK92167.1"/>
    <property type="molecule type" value="Genomic_DNA"/>
</dbReference>
<dbReference type="AlphaFoldDB" id="A0A158DEE6"/>
<protein>
    <submittedName>
        <fullName evidence="2">Uncharacterized protein</fullName>
    </submittedName>
</protein>
<sequence>MSPIDGAATLPAKVSTTAPPAASGPGITTARGIYGNSDSPLQAIANPDGSLQLNQWDGPSRARKQVGAYQYRSDGSWWSGTDTASYRFAVASGTDENGNAQDLLTVGRTVGGAQRGAVHGPQT</sequence>
<organism evidence="2 3">
    <name type="scientific">Caballeronia catudaia</name>
    <dbReference type="NCBI Taxonomy" id="1777136"/>
    <lineage>
        <taxon>Bacteria</taxon>
        <taxon>Pseudomonadati</taxon>
        <taxon>Pseudomonadota</taxon>
        <taxon>Betaproteobacteria</taxon>
        <taxon>Burkholderiales</taxon>
        <taxon>Burkholderiaceae</taxon>
        <taxon>Caballeronia</taxon>
    </lineage>
</organism>
<evidence type="ECO:0000256" key="1">
    <source>
        <dbReference type="SAM" id="MobiDB-lite"/>
    </source>
</evidence>
<evidence type="ECO:0000313" key="3">
    <source>
        <dbReference type="Proteomes" id="UP000054870"/>
    </source>
</evidence>
<reference evidence="2" key="1">
    <citation type="submission" date="2016-01" db="EMBL/GenBank/DDBJ databases">
        <authorList>
            <person name="Peeters C."/>
        </authorList>
    </citation>
    <scope>NUCLEOTIDE SEQUENCE [LARGE SCALE GENOMIC DNA]</scope>
    <source>
        <strain evidence="2">LMG 29318</strain>
    </source>
</reference>
<keyword evidence="3" id="KW-1185">Reference proteome</keyword>
<comment type="caution">
    <text evidence="2">The sequence shown here is derived from an EMBL/GenBank/DDBJ whole genome shotgun (WGS) entry which is preliminary data.</text>
</comment>
<gene>
    <name evidence="2" type="ORF">AWB75_06510</name>
</gene>
<name>A0A158DEE6_9BURK</name>
<dbReference type="Proteomes" id="UP000054870">
    <property type="component" value="Unassembled WGS sequence"/>
</dbReference>
<evidence type="ECO:0000313" key="2">
    <source>
        <dbReference type="EMBL" id="SAK92167.1"/>
    </source>
</evidence>
<proteinExistence type="predicted"/>
<accession>A0A158DEE6</accession>